<dbReference type="RefSeq" id="WP_042230628.1">
    <property type="nucleotide sequence ID" value="NZ_CP026520.1"/>
</dbReference>
<reference evidence="3 4" key="1">
    <citation type="submission" date="2018-01" db="EMBL/GenBank/DDBJ databases">
        <title>The whole genome sequencing and assembly of Paenibacillus chitinolyticus KCCM 41400 strain.</title>
        <authorList>
            <person name="Kim J.-Y."/>
            <person name="Park M.-K."/>
            <person name="Lee Y.-J."/>
            <person name="Yi H."/>
            <person name="Bahn Y.-S."/>
            <person name="Kim J.F."/>
            <person name="Lee D.-W."/>
        </authorList>
    </citation>
    <scope>NUCLEOTIDE SEQUENCE [LARGE SCALE GENOMIC DNA]</scope>
    <source>
        <strain evidence="3 4">KCCM 41400</strain>
    </source>
</reference>
<organism evidence="3 4">
    <name type="scientific">Paenibacillus chitinolyticus</name>
    <dbReference type="NCBI Taxonomy" id="79263"/>
    <lineage>
        <taxon>Bacteria</taxon>
        <taxon>Bacillati</taxon>
        <taxon>Bacillota</taxon>
        <taxon>Bacilli</taxon>
        <taxon>Bacillales</taxon>
        <taxon>Paenibacillaceae</taxon>
        <taxon>Paenibacillus</taxon>
    </lineage>
</organism>
<dbReference type="EMBL" id="JAMDMJ010000022">
    <property type="protein sequence ID" value="MCY9597564.1"/>
    <property type="molecule type" value="Genomic_DNA"/>
</dbReference>
<dbReference type="Proteomes" id="UP000288943">
    <property type="component" value="Chromosome"/>
</dbReference>
<evidence type="ECO:0000313" key="2">
    <source>
        <dbReference type="EMBL" id="MCY9597564.1"/>
    </source>
</evidence>
<protein>
    <submittedName>
        <fullName evidence="3">Uncharacterized protein</fullName>
    </submittedName>
</protein>
<dbReference type="AlphaFoldDB" id="A0A410X2D4"/>
<dbReference type="OrthoDB" id="2902148at2"/>
<keyword evidence="5" id="KW-1185">Reference proteome</keyword>
<proteinExistence type="predicted"/>
<dbReference type="EMBL" id="CP026520">
    <property type="protein sequence ID" value="QAV20761.1"/>
    <property type="molecule type" value="Genomic_DNA"/>
</dbReference>
<dbReference type="Proteomes" id="UP001527202">
    <property type="component" value="Unassembled WGS sequence"/>
</dbReference>
<gene>
    <name evidence="2" type="ORF">M5X16_17520</name>
    <name evidence="3" type="ORF">PC41400_24995</name>
</gene>
<dbReference type="KEGG" id="pchi:PC41400_24995"/>
<sequence>MKRLKTNKKPSGTARGQKPRSRMRTRSGNPGKTGAKAVTSRKGRRIAELAAAGRRLGGLLAAGLPVRSASVDGDEAGSCRTDEAAARRQMNDLWARHGGVLSGLNPAGPEYAAAASAFAQGYCERVGLRDKGWFPFPSDQRVSAVILLHGAGPEAFTVQDSPLLRLLGELKRLALHEVILASRDEAVTPQLVQTFAAPRLEAEVKLVGAGGVSAGGGGERLAAAEAAEGDILVFLDASVSSAAEEIAALAGTVAGGSDAALWDVSAKLPHFHKRPPEVMAKQFVNYALGRRDLRADSLTVLPHALSRQAVKKLGAELGHPVRAHGTALLEGLAVSSVRLSGGDTRGARPFAWMDRSRASDHLEALRLAMDRLGPRLFYPDNWRRRGYAADTDSPYIAEEPSVSGDFSRESI</sequence>
<evidence type="ECO:0000313" key="3">
    <source>
        <dbReference type="EMBL" id="QAV20761.1"/>
    </source>
</evidence>
<evidence type="ECO:0000256" key="1">
    <source>
        <dbReference type="SAM" id="MobiDB-lite"/>
    </source>
</evidence>
<name>A0A410X2D4_9BACL</name>
<accession>A0A410X2D4</accession>
<reference evidence="2 5" key="2">
    <citation type="submission" date="2022-05" db="EMBL/GenBank/DDBJ databases">
        <title>Genome Sequencing of Bee-Associated Microbes.</title>
        <authorList>
            <person name="Dunlap C."/>
        </authorList>
    </citation>
    <scope>NUCLEOTIDE SEQUENCE [LARGE SCALE GENOMIC DNA]</scope>
    <source>
        <strain evidence="2 5">NRRL B-23120</strain>
    </source>
</reference>
<feature type="region of interest" description="Disordered" evidence="1">
    <location>
        <begin position="1"/>
        <end position="43"/>
    </location>
</feature>
<evidence type="ECO:0000313" key="5">
    <source>
        <dbReference type="Proteomes" id="UP001527202"/>
    </source>
</evidence>
<evidence type="ECO:0000313" key="4">
    <source>
        <dbReference type="Proteomes" id="UP000288943"/>
    </source>
</evidence>
<dbReference type="GeneID" id="95378052"/>